<accession>A0A6C0DCX9</accession>
<dbReference type="EMBL" id="MN739577">
    <property type="protein sequence ID" value="QHT13799.1"/>
    <property type="molecule type" value="Genomic_DNA"/>
</dbReference>
<reference evidence="1" key="1">
    <citation type="journal article" date="2020" name="Nature">
        <title>Giant virus diversity and host interactions through global metagenomics.</title>
        <authorList>
            <person name="Schulz F."/>
            <person name="Roux S."/>
            <person name="Paez-Espino D."/>
            <person name="Jungbluth S."/>
            <person name="Walsh D.A."/>
            <person name="Denef V.J."/>
            <person name="McMahon K.D."/>
            <person name="Konstantinidis K.T."/>
            <person name="Eloe-Fadrosh E.A."/>
            <person name="Kyrpides N.C."/>
            <person name="Woyke T."/>
        </authorList>
    </citation>
    <scope>NUCLEOTIDE SEQUENCE</scope>
    <source>
        <strain evidence="1">GVMAG-M-3300023174-134</strain>
    </source>
</reference>
<proteinExistence type="predicted"/>
<evidence type="ECO:0000313" key="1">
    <source>
        <dbReference type="EMBL" id="QHT13799.1"/>
    </source>
</evidence>
<evidence type="ECO:0008006" key="2">
    <source>
        <dbReference type="Google" id="ProtNLM"/>
    </source>
</evidence>
<protein>
    <recommendedName>
        <fullName evidence="2">J domain-containing protein</fullName>
    </recommendedName>
</protein>
<dbReference type="AlphaFoldDB" id="A0A6C0DCX9"/>
<organism evidence="1">
    <name type="scientific">viral metagenome</name>
    <dbReference type="NCBI Taxonomy" id="1070528"/>
    <lineage>
        <taxon>unclassified sequences</taxon>
        <taxon>metagenomes</taxon>
        <taxon>organismal metagenomes</taxon>
    </lineage>
</organism>
<sequence length="305" mass="36185">MTTPIKTHNLNIHMYKLNEILDLFGLSYDINIEDLKRAKKIVLMTHPDKSNLSPDYFLFYKKAFDIIVQFYENQTKQNRPIPKEEIKYQNVNPSGYDKTSSNKIRNTINEMPTNEFQQRFNQLFEENMSSKPDVAKNDWFTKDENIYKVPENVNSKNIDQVFQRFKEENSNTVLSKYRGVESMNAHCGTGYYDEEDNDQYVACDVFSKLKFDDLRKVHKDQTIFAVSEIDYQKVPQFSSVDHYVRERSKVSMTPLEKEQAELLLSEQERQYRETIMKKEHAAKLKSMEYEQKNKTVLGNFMRLGY</sequence>
<name>A0A6C0DCX9_9ZZZZ</name>